<feature type="transmembrane region" description="Helical" evidence="5">
    <location>
        <begin position="324"/>
        <end position="354"/>
    </location>
</feature>
<dbReference type="InterPro" id="IPR001902">
    <property type="entry name" value="SLC26A/SulP_fam"/>
</dbReference>
<comment type="subcellular location">
    <subcellularLocation>
        <location evidence="1">Membrane</location>
        <topology evidence="1">Multi-pass membrane protein</topology>
    </subcellularLocation>
</comment>
<dbReference type="CDD" id="cd07042">
    <property type="entry name" value="STAS_SulP_like_sulfate_transporter"/>
    <property type="match status" value="1"/>
</dbReference>
<dbReference type="EMBL" id="JNVM01000010">
    <property type="protein sequence ID" value="KEQ25481.1"/>
    <property type="molecule type" value="Genomic_DNA"/>
</dbReference>
<dbReference type="Pfam" id="PF01740">
    <property type="entry name" value="STAS"/>
    <property type="match status" value="1"/>
</dbReference>
<feature type="domain" description="STAS" evidence="6">
    <location>
        <begin position="439"/>
        <end position="543"/>
    </location>
</feature>
<dbReference type="GO" id="GO:0055085">
    <property type="term" value="P:transmembrane transport"/>
    <property type="evidence" value="ECO:0007669"/>
    <property type="project" value="InterPro"/>
</dbReference>
<feature type="transmembrane region" description="Helical" evidence="5">
    <location>
        <begin position="244"/>
        <end position="266"/>
    </location>
</feature>
<feature type="transmembrane region" description="Helical" evidence="5">
    <location>
        <begin position="68"/>
        <end position="86"/>
    </location>
</feature>
<dbReference type="InterPro" id="IPR011547">
    <property type="entry name" value="SLC26A/SulP_dom"/>
</dbReference>
<dbReference type="PANTHER" id="PTHR11814">
    <property type="entry name" value="SULFATE TRANSPORTER"/>
    <property type="match status" value="1"/>
</dbReference>
<dbReference type="SUPFAM" id="SSF52091">
    <property type="entry name" value="SpoIIaa-like"/>
    <property type="match status" value="1"/>
</dbReference>
<proteinExistence type="predicted"/>
<feature type="transmembrane region" description="Helical" evidence="5">
    <location>
        <begin position="20"/>
        <end position="40"/>
    </location>
</feature>
<accession>A0A081P458</accession>
<gene>
    <name evidence="7" type="ORF">ET33_01795</name>
</gene>
<feature type="transmembrane region" description="Helical" evidence="5">
    <location>
        <begin position="374"/>
        <end position="404"/>
    </location>
</feature>
<dbReference type="Pfam" id="PF00916">
    <property type="entry name" value="Sulfate_transp"/>
    <property type="match status" value="1"/>
</dbReference>
<reference evidence="7 8" key="1">
    <citation type="submission" date="2014-06" db="EMBL/GenBank/DDBJ databases">
        <title>Draft genome sequence of Paenibacillus sp. MSt1.</title>
        <authorList>
            <person name="Aw Y.K."/>
            <person name="Ong K.S."/>
            <person name="Gan H.M."/>
            <person name="Lee S.M."/>
        </authorList>
    </citation>
    <scope>NUCLEOTIDE SEQUENCE [LARGE SCALE GENOMIC DNA]</scope>
    <source>
        <strain evidence="7 8">MSt1</strain>
    </source>
</reference>
<dbReference type="RefSeq" id="WP_036681618.1">
    <property type="nucleotide sequence ID" value="NZ_JNVM01000010.1"/>
</dbReference>
<feature type="transmembrane region" description="Helical" evidence="5">
    <location>
        <begin position="46"/>
        <end position="63"/>
    </location>
</feature>
<evidence type="ECO:0000313" key="7">
    <source>
        <dbReference type="EMBL" id="KEQ25481.1"/>
    </source>
</evidence>
<evidence type="ECO:0000256" key="1">
    <source>
        <dbReference type="ARBA" id="ARBA00004141"/>
    </source>
</evidence>
<dbReference type="OrthoDB" id="9771198at2"/>
<dbReference type="Gene3D" id="3.30.750.24">
    <property type="entry name" value="STAS domain"/>
    <property type="match status" value="1"/>
</dbReference>
<feature type="transmembrane region" description="Helical" evidence="5">
    <location>
        <begin position="192"/>
        <end position="210"/>
    </location>
</feature>
<keyword evidence="2 5" id="KW-0812">Transmembrane</keyword>
<dbReference type="PROSITE" id="PS50801">
    <property type="entry name" value="STAS"/>
    <property type="match status" value="1"/>
</dbReference>
<evidence type="ECO:0000259" key="6">
    <source>
        <dbReference type="PROSITE" id="PS50801"/>
    </source>
</evidence>
<organism evidence="7 8">
    <name type="scientific">Paenibacillus tyrfis</name>
    <dbReference type="NCBI Taxonomy" id="1501230"/>
    <lineage>
        <taxon>Bacteria</taxon>
        <taxon>Bacillati</taxon>
        <taxon>Bacillota</taxon>
        <taxon>Bacilli</taxon>
        <taxon>Bacillales</taxon>
        <taxon>Paenibacillaceae</taxon>
        <taxon>Paenibacillus</taxon>
    </lineage>
</organism>
<name>A0A081P458_9BACL</name>
<dbReference type="GO" id="GO:0016020">
    <property type="term" value="C:membrane"/>
    <property type="evidence" value="ECO:0007669"/>
    <property type="project" value="UniProtKB-SubCell"/>
</dbReference>
<evidence type="ECO:0000313" key="8">
    <source>
        <dbReference type="Proteomes" id="UP000028123"/>
    </source>
</evidence>
<protein>
    <submittedName>
        <fullName evidence="7">Sulfate transporter</fullName>
    </submittedName>
</protein>
<comment type="caution">
    <text evidence="7">The sequence shown here is derived from an EMBL/GenBank/DDBJ whole genome shotgun (WGS) entry which is preliminary data.</text>
</comment>
<dbReference type="InterPro" id="IPR036513">
    <property type="entry name" value="STAS_dom_sf"/>
</dbReference>
<feature type="transmembrane region" description="Helical" evidence="5">
    <location>
        <begin position="123"/>
        <end position="147"/>
    </location>
</feature>
<keyword evidence="8" id="KW-1185">Reference proteome</keyword>
<dbReference type="eggNOG" id="COG0659">
    <property type="taxonomic scope" value="Bacteria"/>
</dbReference>
<evidence type="ECO:0000256" key="5">
    <source>
        <dbReference type="SAM" id="Phobius"/>
    </source>
</evidence>
<keyword evidence="4 5" id="KW-0472">Membrane</keyword>
<evidence type="ECO:0000256" key="4">
    <source>
        <dbReference type="ARBA" id="ARBA00023136"/>
    </source>
</evidence>
<keyword evidence="3 5" id="KW-1133">Transmembrane helix</keyword>
<sequence>MKRSGRFDGYSAKDFRRDLISGSIVGVIAIPLGMAFAIAAGVKPQYGIYTTVIAGFLISLLGGSKFQIGGPTGAFVPILFAIVMQYGYENLLIAGGLAGIILVLMGVFKLGALIQFIPRPVTIGFTAGIAVIIFTGQIANFLGLSGIRKHEDFLSNMKEIGLHLSTVNLYSVLTAVVCLALLLATPKLLPRVPGSLVGLLVSSVLSVVLFEGRVDTIGSTYGAIPGTLPQFHVPEVTLEKVIPLLGPACIIAALGGIESLLSAVVADGMTGSRHHSNRELIGQGIANIVTPLFGGIPATGAIARTAANIKNGAASPVSGMVHSIFVLLVLIVLAPSASAIPLASMAPILMIVAWNMSERREFVHIAKTRTADSVVLIITFLLTVLTDLTTAVIAGLILAVVLFVRRMSGMLRVTKVLPDPASHRGKVASHIVNESHDCPQIAIITVEGALFFGAGTLFEKSISGTLDERPKTVILRLGKVLFMDTTGESYLAGVVRDIVRQGGIVLISGLQPQPRDVLNRTRLDELIGKEHFFAHTGDAIDYALTRLEHRKCLGCRHFAFRECATLSQPDIANEH</sequence>
<evidence type="ECO:0000256" key="3">
    <source>
        <dbReference type="ARBA" id="ARBA00022989"/>
    </source>
</evidence>
<feature type="transmembrane region" description="Helical" evidence="5">
    <location>
        <begin position="167"/>
        <end position="185"/>
    </location>
</feature>
<evidence type="ECO:0000256" key="2">
    <source>
        <dbReference type="ARBA" id="ARBA00022692"/>
    </source>
</evidence>
<dbReference type="Proteomes" id="UP000028123">
    <property type="component" value="Unassembled WGS sequence"/>
</dbReference>
<dbReference type="InterPro" id="IPR002645">
    <property type="entry name" value="STAS_dom"/>
</dbReference>
<dbReference type="AlphaFoldDB" id="A0A081P458"/>
<feature type="transmembrane region" description="Helical" evidence="5">
    <location>
        <begin position="92"/>
        <end position="111"/>
    </location>
</feature>